<keyword evidence="14" id="KW-0670">Pyruvate</keyword>
<dbReference type="InterPro" id="IPR029068">
    <property type="entry name" value="Glyas_Bleomycin-R_OHBP_Dase"/>
</dbReference>
<gene>
    <name evidence="14" type="ORF">PMG11_10863</name>
</gene>
<proteinExistence type="inferred from homology"/>
<dbReference type="STRING" id="104259.A0A0F7U4M6"/>
<dbReference type="GO" id="GO:0003868">
    <property type="term" value="F:4-hydroxyphenylpyruvate dioxygenase activity"/>
    <property type="evidence" value="ECO:0007669"/>
    <property type="project" value="InterPro"/>
</dbReference>
<dbReference type="PANTHER" id="PTHR11959:SF1">
    <property type="entry name" value="4-HYDROXYPHENYLPYRUVATE DIOXYGENASE"/>
    <property type="match status" value="1"/>
</dbReference>
<keyword evidence="10" id="KW-0585">Phenylalanine catabolism</keyword>
<dbReference type="GO" id="GO:0006572">
    <property type="term" value="P:L-tyrosine catabolic process"/>
    <property type="evidence" value="ECO:0007669"/>
    <property type="project" value="UniProtKB-KW"/>
</dbReference>
<dbReference type="CDD" id="cd07250">
    <property type="entry name" value="HPPD_C_like"/>
    <property type="match status" value="1"/>
</dbReference>
<keyword evidence="9 12" id="KW-0408">Iron</keyword>
<evidence type="ECO:0000313" key="14">
    <source>
        <dbReference type="EMBL" id="CEJ62362.1"/>
    </source>
</evidence>
<dbReference type="AlphaFoldDB" id="A0A0F7U4M6"/>
<dbReference type="CDD" id="cd08342">
    <property type="entry name" value="HPPD_N_like"/>
    <property type="match status" value="1"/>
</dbReference>
<organism evidence="14 15">
    <name type="scientific">Penicillium brasilianum</name>
    <dbReference type="NCBI Taxonomy" id="104259"/>
    <lineage>
        <taxon>Eukaryota</taxon>
        <taxon>Fungi</taxon>
        <taxon>Dikarya</taxon>
        <taxon>Ascomycota</taxon>
        <taxon>Pezizomycotina</taxon>
        <taxon>Eurotiomycetes</taxon>
        <taxon>Eurotiomycetidae</taxon>
        <taxon>Eurotiales</taxon>
        <taxon>Aspergillaceae</taxon>
        <taxon>Penicillium</taxon>
    </lineage>
</organism>
<keyword evidence="4 12" id="KW-0479">Metal-binding</keyword>
<evidence type="ECO:0000256" key="9">
    <source>
        <dbReference type="ARBA" id="ARBA00023004"/>
    </source>
</evidence>
<evidence type="ECO:0000256" key="12">
    <source>
        <dbReference type="PIRSR" id="PIRSR009283-1"/>
    </source>
</evidence>
<dbReference type="InterPro" id="IPR037523">
    <property type="entry name" value="VOC_core"/>
</dbReference>
<dbReference type="EMBL" id="CDHK01000015">
    <property type="protein sequence ID" value="CEJ62362.1"/>
    <property type="molecule type" value="Genomic_DNA"/>
</dbReference>
<keyword evidence="15" id="KW-1185">Reference proteome</keyword>
<evidence type="ECO:0000256" key="7">
    <source>
        <dbReference type="ARBA" id="ARBA00022964"/>
    </source>
</evidence>
<evidence type="ECO:0000256" key="10">
    <source>
        <dbReference type="ARBA" id="ARBA00023232"/>
    </source>
</evidence>
<comment type="cofactor">
    <cofactor evidence="12">
        <name>Fe cation</name>
        <dbReference type="ChEBI" id="CHEBI:24875"/>
    </cofactor>
    <text evidence="12">Binds 1 Fe cation per subunit.</text>
</comment>
<evidence type="ECO:0000256" key="2">
    <source>
        <dbReference type="ARBA" id="ARBA00005877"/>
    </source>
</evidence>
<dbReference type="FunFam" id="3.10.180.10:FF:000001">
    <property type="entry name" value="4-hydroxyphenylpyruvate dioxygenase"/>
    <property type="match status" value="1"/>
</dbReference>
<comment type="similarity">
    <text evidence="2 11">Belongs to the 4HPPD family.</text>
</comment>
<dbReference type="PANTHER" id="PTHR11959">
    <property type="entry name" value="4-HYDROXYPHENYLPYRUVATE DIOXYGENASE"/>
    <property type="match status" value="1"/>
</dbReference>
<dbReference type="Pfam" id="PF00903">
    <property type="entry name" value="Glyoxalase"/>
    <property type="match status" value="1"/>
</dbReference>
<dbReference type="PIRSF" id="PIRSF009283">
    <property type="entry name" value="HPP_dOase"/>
    <property type="match status" value="1"/>
</dbReference>
<dbReference type="Gene3D" id="3.10.180.10">
    <property type="entry name" value="2,3-Dihydroxybiphenyl 1,2-Dioxygenase, domain 1"/>
    <property type="match status" value="2"/>
</dbReference>
<dbReference type="Proteomes" id="UP000042958">
    <property type="component" value="Unassembled WGS sequence"/>
</dbReference>
<dbReference type="OrthoDB" id="414569at2759"/>
<dbReference type="FunFam" id="3.10.180.10:FF:000020">
    <property type="entry name" value="4-hydroxyphenylpyruvate dioxygenase"/>
    <property type="match status" value="1"/>
</dbReference>
<keyword evidence="5" id="KW-0677">Repeat</keyword>
<dbReference type="PROSITE" id="PS51819">
    <property type="entry name" value="VOC"/>
    <property type="match status" value="2"/>
</dbReference>
<dbReference type="InterPro" id="IPR041735">
    <property type="entry name" value="4OHPhenylPyrv_dOase_C"/>
</dbReference>
<evidence type="ECO:0000256" key="4">
    <source>
        <dbReference type="ARBA" id="ARBA00022723"/>
    </source>
</evidence>
<dbReference type="NCBIfam" id="TIGR01263">
    <property type="entry name" value="4HPPD"/>
    <property type="match status" value="1"/>
</dbReference>
<evidence type="ECO:0000256" key="3">
    <source>
        <dbReference type="ARBA" id="ARBA00013222"/>
    </source>
</evidence>
<keyword evidence="7 14" id="KW-0223">Dioxygenase</keyword>
<evidence type="ECO:0000256" key="6">
    <source>
        <dbReference type="ARBA" id="ARBA00022878"/>
    </source>
</evidence>
<dbReference type="UniPathway" id="UPA00139">
    <property type="reaction ID" value="UER00362"/>
</dbReference>
<evidence type="ECO:0000256" key="1">
    <source>
        <dbReference type="ARBA" id="ARBA00005162"/>
    </source>
</evidence>
<reference evidence="15" key="1">
    <citation type="journal article" date="2015" name="Genome Announc.">
        <title>Draft genome sequence of the fungus Penicillium brasilianum MG11.</title>
        <authorList>
            <person name="Horn F."/>
            <person name="Linde J."/>
            <person name="Mattern D.J."/>
            <person name="Walther G."/>
            <person name="Guthke R."/>
            <person name="Brakhage A.A."/>
            <person name="Valiante V."/>
        </authorList>
    </citation>
    <scope>NUCLEOTIDE SEQUENCE [LARGE SCALE GENOMIC DNA]</scope>
    <source>
        <strain evidence="15">MG11</strain>
    </source>
</reference>
<accession>A0A0F7U4M6</accession>
<sequence>MTIPAGDETIFPTNLGPEYVGFDHILWYVGNAKQAASFYITRMGFRAIAYRGPETGSPYLASYVIANGDAVFVLTGPVCGPARTESETEGNNALQRATDEDRAVLAAIHEHLTTHGDGVKDVAFRVTGDVGAVWKRAVDNGAVAVAEPKSVKADSEGDGYITTATVGTYGDTVHSLVNREHYKDNAPFLPGYRIVDGDEDPINLILPPVQFLEIDHCVGNQTWGGVDRVVQFYEECLDFHRYWTVDDKDMCSDYSAMRSIVVASPNEAIKMPMNEPAKGKKKSQIEEFVDYYHGAGVQHIAFRSEDIVSAVTNLQARGVQFLKVPSTYYADLRRRLSQVSWTLSADVDVLEKLNILVDFDERGYLLQIFAKHVGDRPTVFVEVIQRHGFDGFGAGNFKSLFEAFEREQALRGNL</sequence>
<dbReference type="GO" id="GO:0046872">
    <property type="term" value="F:metal ion binding"/>
    <property type="evidence" value="ECO:0007669"/>
    <property type="project" value="UniProtKB-KW"/>
</dbReference>
<dbReference type="SUPFAM" id="SSF54593">
    <property type="entry name" value="Glyoxalase/Bleomycin resistance protein/Dihydroxybiphenyl dioxygenase"/>
    <property type="match status" value="1"/>
</dbReference>
<feature type="domain" description="VOC" evidence="13">
    <location>
        <begin position="21"/>
        <end position="179"/>
    </location>
</feature>
<name>A0A0F7U4M6_PENBI</name>
<evidence type="ECO:0000256" key="5">
    <source>
        <dbReference type="ARBA" id="ARBA00022737"/>
    </source>
</evidence>
<keyword evidence="8" id="KW-0560">Oxidoreductase</keyword>
<feature type="binding site" evidence="12">
    <location>
        <position position="382"/>
    </location>
    <ligand>
        <name>Fe cation</name>
        <dbReference type="ChEBI" id="CHEBI:24875"/>
    </ligand>
</feature>
<feature type="domain" description="VOC" evidence="13">
    <location>
        <begin position="213"/>
        <end position="371"/>
    </location>
</feature>
<dbReference type="GO" id="GO:0006559">
    <property type="term" value="P:L-phenylalanine catabolic process"/>
    <property type="evidence" value="ECO:0007669"/>
    <property type="project" value="UniProtKB-UniPathway"/>
</dbReference>
<evidence type="ECO:0000259" key="13">
    <source>
        <dbReference type="PROSITE" id="PS51819"/>
    </source>
</evidence>
<dbReference type="InterPro" id="IPR041736">
    <property type="entry name" value="4OHPhenylPyrv_dOase_N"/>
</dbReference>
<evidence type="ECO:0000313" key="15">
    <source>
        <dbReference type="Proteomes" id="UP000042958"/>
    </source>
</evidence>
<feature type="binding site" evidence="12">
    <location>
        <position position="216"/>
    </location>
    <ligand>
        <name>Fe cation</name>
        <dbReference type="ChEBI" id="CHEBI:24875"/>
    </ligand>
</feature>
<keyword evidence="6" id="KW-0828">Tyrosine catabolism</keyword>
<evidence type="ECO:0000256" key="8">
    <source>
        <dbReference type="ARBA" id="ARBA00023002"/>
    </source>
</evidence>
<evidence type="ECO:0000256" key="11">
    <source>
        <dbReference type="PIRNR" id="PIRNR009283"/>
    </source>
</evidence>
<protein>
    <recommendedName>
        <fullName evidence="3 11">4-hydroxyphenylpyruvate dioxygenase</fullName>
    </recommendedName>
</protein>
<dbReference type="InterPro" id="IPR005956">
    <property type="entry name" value="4OHPhenylPyrv_dOase"/>
</dbReference>
<dbReference type="InterPro" id="IPR004360">
    <property type="entry name" value="Glyas_Fos-R_dOase_dom"/>
</dbReference>
<comment type="pathway">
    <text evidence="1">Amino-acid degradation; L-phenylalanine degradation; acetoacetate and fumarate from L-phenylalanine: step 3/6.</text>
</comment>
<feature type="binding site" evidence="12">
    <location>
        <position position="299"/>
    </location>
    <ligand>
        <name>Fe cation</name>
        <dbReference type="ChEBI" id="CHEBI:24875"/>
    </ligand>
</feature>